<dbReference type="PANTHER" id="PTHR24148:SF73">
    <property type="entry name" value="HET DOMAIN PROTEIN (AFU_ORTHOLOGUE AFUA_8G01020)"/>
    <property type="match status" value="1"/>
</dbReference>
<dbReference type="Proteomes" id="UP000785200">
    <property type="component" value="Unassembled WGS sequence"/>
</dbReference>
<evidence type="ECO:0000313" key="4">
    <source>
        <dbReference type="Proteomes" id="UP000785200"/>
    </source>
</evidence>
<dbReference type="Pfam" id="PF06985">
    <property type="entry name" value="HET"/>
    <property type="match status" value="1"/>
</dbReference>
<organism evidence="3 4">
    <name type="scientific">Hyphodiscus hymeniophilus</name>
    <dbReference type="NCBI Taxonomy" id="353542"/>
    <lineage>
        <taxon>Eukaryota</taxon>
        <taxon>Fungi</taxon>
        <taxon>Dikarya</taxon>
        <taxon>Ascomycota</taxon>
        <taxon>Pezizomycotina</taxon>
        <taxon>Leotiomycetes</taxon>
        <taxon>Helotiales</taxon>
        <taxon>Hyphodiscaceae</taxon>
        <taxon>Hyphodiscus</taxon>
    </lineage>
</organism>
<dbReference type="OrthoDB" id="3553147at2759"/>
<dbReference type="InterPro" id="IPR010730">
    <property type="entry name" value="HET"/>
</dbReference>
<evidence type="ECO:0000313" key="3">
    <source>
        <dbReference type="EMBL" id="KAG0647797.1"/>
    </source>
</evidence>
<dbReference type="InterPro" id="IPR052895">
    <property type="entry name" value="HetReg/Transcr_Mod"/>
</dbReference>
<feature type="domain" description="Heterokaryon incompatibility" evidence="2">
    <location>
        <begin position="156"/>
        <end position="312"/>
    </location>
</feature>
<sequence length="792" mass="89604">MPWMGGIEDGNGVDENEGYQITSEISRQGEGVVKVGTRSAIPGNEQDTTENKEEVSHSLEDRAREPGEPPRPSTGYSANEQHTLQEIPYHMHSYPSTPGSIKTPGHHQLTFGLNYEPLDSDRREIRLLSLARETQDEENVLSLKLEKFSLHEAPRFTSLSYAWGVPEFSCQVKVNGQTLFITQNLHMALVRVLRWNQRLYLWADGVCINQLDNEERSSQVAIMGEIYSRATRTAAYLGDLSSSDEDTEGKAEHSAFALMNILSRIWENDPEHALRSTDDWDALQIPNTRDIWISMLSIWTQPWFARAWVLQEVVLAREVYVFFGEAVSNLESLMRFWDLAQNHDVPPPLKYGSIADAEALLGTFKRLRDFRYREKGNTRRKDEGFHAKGSLNIDSPTLTLVPVQAPLQPFNLLQLLVLSRANRATDNRDKVYSLLALANDVKAGQIIPDYDSSNTTAQVYQSVAELYHSKGFGMHVLHHAGLPQQVEDLPTWVPDWSYMSRFPFEQSMYDCTPGTVPRMTFSPATTSITIRGAIIDSYSIPGMKSNFRSLGSTDYGCNDDPLLPDLPNISSDESLRRMIQMSAEMLMSILLGPSYHTGEDTDTVLWKTLVANRGWRGGKPTDMDRSSYDAYVRSYPPSMSSEKNAELRSKDPVLKQQSWPFEKVMQDTHRGRRFGITACGHVGVFPGETRNGDLVVLLPGATMPFVLRRSGDDRHILIGNCYLHGVMDGELVCDAELPLNAEYTELDQYDLPFSIRIRRWAEYTTDKTKAELQGTLDPEGNEFARFQNFYIN</sequence>
<evidence type="ECO:0000256" key="1">
    <source>
        <dbReference type="SAM" id="MobiDB-lite"/>
    </source>
</evidence>
<dbReference type="EMBL" id="VNKQ01000011">
    <property type="protein sequence ID" value="KAG0647797.1"/>
    <property type="molecule type" value="Genomic_DNA"/>
</dbReference>
<feature type="region of interest" description="Disordered" evidence="1">
    <location>
        <begin position="1"/>
        <end position="78"/>
    </location>
</feature>
<dbReference type="Pfam" id="PF26639">
    <property type="entry name" value="Het-6_barrel"/>
    <property type="match status" value="1"/>
</dbReference>
<accession>A0A9P6VHF3</accession>
<dbReference type="PANTHER" id="PTHR24148">
    <property type="entry name" value="ANKYRIN REPEAT DOMAIN-CONTAINING PROTEIN 39 HOMOLOG-RELATED"/>
    <property type="match status" value="1"/>
</dbReference>
<comment type="caution">
    <text evidence="3">The sequence shown here is derived from an EMBL/GenBank/DDBJ whole genome shotgun (WGS) entry which is preliminary data.</text>
</comment>
<protein>
    <submittedName>
        <fullName evidence="3">Heterokaryon incompatibility protein</fullName>
    </submittedName>
</protein>
<gene>
    <name evidence="3" type="ORF">D0Z07_5867</name>
</gene>
<dbReference type="AlphaFoldDB" id="A0A9P6VHF3"/>
<feature type="compositionally biased region" description="Basic and acidic residues" evidence="1">
    <location>
        <begin position="49"/>
        <end position="68"/>
    </location>
</feature>
<name>A0A9P6VHF3_9HELO</name>
<keyword evidence="4" id="KW-1185">Reference proteome</keyword>
<reference evidence="3" key="1">
    <citation type="submission" date="2019-07" db="EMBL/GenBank/DDBJ databases">
        <title>Hyphodiscus hymeniophilus genome sequencing and assembly.</title>
        <authorList>
            <person name="Kramer G."/>
            <person name="Nodwell J."/>
        </authorList>
    </citation>
    <scope>NUCLEOTIDE SEQUENCE</scope>
    <source>
        <strain evidence="3">ATCC 34498</strain>
    </source>
</reference>
<evidence type="ECO:0000259" key="2">
    <source>
        <dbReference type="Pfam" id="PF06985"/>
    </source>
</evidence>
<proteinExistence type="predicted"/>